<feature type="region of interest" description="Disordered" evidence="3">
    <location>
        <begin position="1"/>
        <end position="25"/>
    </location>
</feature>
<dbReference type="InterPro" id="IPR018511">
    <property type="entry name" value="Hemolysin-typ_Ca-bd_CS"/>
</dbReference>
<evidence type="ECO:0000256" key="2">
    <source>
        <dbReference type="ARBA" id="ARBA00022525"/>
    </source>
</evidence>
<dbReference type="InterPro" id="IPR011049">
    <property type="entry name" value="Serralysin-like_metalloprot_C"/>
</dbReference>
<evidence type="ECO:0000256" key="3">
    <source>
        <dbReference type="SAM" id="MobiDB-lite"/>
    </source>
</evidence>
<accession>A0A6L6ITQ3</accession>
<keyword evidence="6" id="KW-1185">Reference proteome</keyword>
<dbReference type="GO" id="GO:0005509">
    <property type="term" value="F:calcium ion binding"/>
    <property type="evidence" value="ECO:0007669"/>
    <property type="project" value="InterPro"/>
</dbReference>
<dbReference type="Pfam" id="PF13403">
    <property type="entry name" value="Hint_2"/>
    <property type="match status" value="1"/>
</dbReference>
<dbReference type="Gene3D" id="2.150.10.10">
    <property type="entry name" value="Serralysin-like metalloprotease, C-terminal"/>
    <property type="match status" value="2"/>
</dbReference>
<dbReference type="SUPFAM" id="SSF51294">
    <property type="entry name" value="Hedgehog/intein (Hint) domain"/>
    <property type="match status" value="1"/>
</dbReference>
<dbReference type="InterPro" id="IPR036844">
    <property type="entry name" value="Hint_dom_sf"/>
</dbReference>
<evidence type="ECO:0000259" key="4">
    <source>
        <dbReference type="Pfam" id="PF13403"/>
    </source>
</evidence>
<keyword evidence="2" id="KW-0964">Secreted</keyword>
<dbReference type="GO" id="GO:0005576">
    <property type="term" value="C:extracellular region"/>
    <property type="evidence" value="ECO:0007669"/>
    <property type="project" value="UniProtKB-SubCell"/>
</dbReference>
<sequence>MRRCQMPVINGSSGRDTLRGTPGRDTIHAGAGDDVISPGRGDDLVFGGPGADTMYWDRNPATTGAVDVYYGGFVGERYDPNPYFDRTGGDRLIIGQPDAFQGYRVIYSSSEDGYALDVHGNRLNFEQFERVTTGAGNDRIDASGAVIEPARGTPGDPLHYVPEHGIDITAGAGNDLIIGSSGADYIDGGPGNDTIHGGDGWDFIQSSTGNDLIYGGGGNDNIRWGRGNPDERIGNDTIYGGESNEQGGDLLNLWARDWDGNGVSVQFNTVESGWAITDVGGRSTVRFHEFENFFTHDGRDTVSAAQATPGEDNRGIQFNTRWGNDMLVGSRGNDTLEAGDGADTVDGGRGDDFISLVQDFSLPLGSYVQPDAQRDVLVVRDGAGFDTIRAFQLGDLRNGAGQIVRHGDVLNLQGLHNARGDLVGINDVRISESNGHAVLSFPNGERLLLENIRAGALTRQALLGMGFEVNPGAALAALQQRMQPEQVAMQARSIPPEGQGGSGLPCKPGAPCFTAGTLIDTPDGPVAVETLQPGARVLTRDNGAQPLRWVGQRRLEAGDLAQNPKLHPIRIGADALGPGLPSRDLIVSPQHRVLVRSAIAQRMFGASEVLVAARQLLALDGITQMQVARVTYVHLLFDGHQIVISNGTPTESLYTGPEAMRSLGKAARDEIFAIFPELRQRPAVAARTLAEGSKARQMVARHQRHGRALILS</sequence>
<name>A0A6L6ITQ3_9RHOB</name>
<dbReference type="InterPro" id="IPR050557">
    <property type="entry name" value="RTX_toxin/Mannuronan_C5-epim"/>
</dbReference>
<dbReference type="SUPFAM" id="SSF51120">
    <property type="entry name" value="beta-Roll"/>
    <property type="match status" value="3"/>
</dbReference>
<dbReference type="PANTHER" id="PTHR38340:SF1">
    <property type="entry name" value="S-LAYER PROTEIN"/>
    <property type="match status" value="1"/>
</dbReference>
<dbReference type="AlphaFoldDB" id="A0A6L6ITQ3"/>
<organism evidence="5 6">
    <name type="scientific">Paracoccus shanxieyensis</name>
    <dbReference type="NCBI Taxonomy" id="2675752"/>
    <lineage>
        <taxon>Bacteria</taxon>
        <taxon>Pseudomonadati</taxon>
        <taxon>Pseudomonadota</taxon>
        <taxon>Alphaproteobacteria</taxon>
        <taxon>Rhodobacterales</taxon>
        <taxon>Paracoccaceae</taxon>
        <taxon>Paracoccus</taxon>
    </lineage>
</organism>
<dbReference type="Gene3D" id="2.170.16.10">
    <property type="entry name" value="Hedgehog/Intein (Hint) domain"/>
    <property type="match status" value="1"/>
</dbReference>
<dbReference type="PANTHER" id="PTHR38340">
    <property type="entry name" value="S-LAYER PROTEIN"/>
    <property type="match status" value="1"/>
</dbReference>
<evidence type="ECO:0000313" key="6">
    <source>
        <dbReference type="Proteomes" id="UP000478740"/>
    </source>
</evidence>
<dbReference type="InterPro" id="IPR001343">
    <property type="entry name" value="Hemolysn_Ca-bd"/>
</dbReference>
<feature type="domain" description="Hedgehog/Intein (Hint)" evidence="4">
    <location>
        <begin position="511"/>
        <end position="656"/>
    </location>
</feature>
<reference evidence="5 6" key="1">
    <citation type="submission" date="2019-11" db="EMBL/GenBank/DDBJ databases">
        <authorList>
            <person name="Dong K."/>
        </authorList>
    </citation>
    <scope>NUCLEOTIDE SEQUENCE [LARGE SCALE GENOMIC DNA]</scope>
    <source>
        <strain evidence="5 6">DK608</strain>
    </source>
</reference>
<dbReference type="Proteomes" id="UP000478740">
    <property type="component" value="Unassembled WGS sequence"/>
</dbReference>
<dbReference type="EMBL" id="WMII01000002">
    <property type="protein sequence ID" value="MTH63229.1"/>
    <property type="molecule type" value="Genomic_DNA"/>
</dbReference>
<evidence type="ECO:0000313" key="5">
    <source>
        <dbReference type="EMBL" id="MTH63229.1"/>
    </source>
</evidence>
<dbReference type="PRINTS" id="PR00313">
    <property type="entry name" value="CABNDNGRPT"/>
</dbReference>
<dbReference type="InterPro" id="IPR028992">
    <property type="entry name" value="Hedgehog/Intein_dom"/>
</dbReference>
<dbReference type="Pfam" id="PF00353">
    <property type="entry name" value="HemolysinCabind"/>
    <property type="match status" value="5"/>
</dbReference>
<gene>
    <name evidence="5" type="ORF">GL284_02970</name>
</gene>
<proteinExistence type="predicted"/>
<comment type="subcellular location">
    <subcellularLocation>
        <location evidence="1">Secreted</location>
    </subcellularLocation>
</comment>
<protein>
    <submittedName>
        <fullName evidence="5">Hemolysin</fullName>
    </submittedName>
</protein>
<dbReference type="PROSITE" id="PS00330">
    <property type="entry name" value="HEMOLYSIN_CALCIUM"/>
    <property type="match status" value="2"/>
</dbReference>
<evidence type="ECO:0000256" key="1">
    <source>
        <dbReference type="ARBA" id="ARBA00004613"/>
    </source>
</evidence>
<comment type="caution">
    <text evidence="5">The sequence shown here is derived from an EMBL/GenBank/DDBJ whole genome shotgun (WGS) entry which is preliminary data.</text>
</comment>